<keyword evidence="10" id="KW-1185">Reference proteome</keyword>
<dbReference type="PANTHER" id="PTHR22550:SF5">
    <property type="entry name" value="LEUCINE ZIPPER PROTEIN 4"/>
    <property type="match status" value="1"/>
</dbReference>
<proteinExistence type="predicted"/>
<dbReference type="KEGG" id="pabo:BCY86_02900"/>
<name>A0A1L6MWE8_9BACT</name>
<keyword evidence="4 7" id="KW-0472">Membrane</keyword>
<dbReference type="Proteomes" id="UP000185544">
    <property type="component" value="Chromosome"/>
</dbReference>
<evidence type="ECO:0000256" key="2">
    <source>
        <dbReference type="ARBA" id="ARBA00022692"/>
    </source>
</evidence>
<evidence type="ECO:0000259" key="8">
    <source>
        <dbReference type="PROSITE" id="PS50234"/>
    </source>
</evidence>
<sequence length="671" mass="72560">MRFAYHFWDSSHFLVGGVIAFGLLLIVALLVRDRVVRRCAFHQVGDESLVRTLIWGGVTTRRWIKGTLFLLAMVCMGLAFARPQSSRGTRLIPATNLDVVLALDYSKSMYARDIIPSRIDRAKVEVARLVRQLAGARFAAVAFAGEPMSFPLTSDGAAIVQFLRQLEPNDMPVGGTATARALRRAGELFSRDPQAKDHVRVIVLITDGEDLEGDPVITATALAKEGIRVDVVQIGGKVPEAIPEVNEEGKIIGFRRDEQGKLLTTELSAEGEVRLSKIASLTGGTLVRSEQGGTGIEQITETLSRMMREELSERVEYVFSEEYAWPLGLAIVFLTVEAWIGEAPLRKQRKRSLRSILFSSLWLSLLTGIGCNKWNPAHPFEHNAPLVSKAVDALDGGDASAAALSLEQYLGAGGCAEGNIGITPSMEKRPAAVYDLALAYFLQAEGEGPPFGEEEDGTQSAKDSVAQKRIEKTQCALQLIEKVLLEKGVEPSSDWWLLGQYLKGNLHFLRGRYQKAVEAYEAILKRTPAQEQGVEGGGGPESLEIARRAAWNRAIAIRRVEQAPPSPPPDGDLDGGSSSDRDSGEGGSGQGQAKNQQDQQESPSDAGASSEPSEGGGSVQGAFPDVSSPSGSPSSDQGDRILEQFEHAPTVQQEVAKKRAKARQLRGGIDK</sequence>
<feature type="compositionally biased region" description="Basic and acidic residues" evidence="6">
    <location>
        <begin position="637"/>
        <end position="646"/>
    </location>
</feature>
<evidence type="ECO:0000256" key="5">
    <source>
        <dbReference type="PROSITE-ProRule" id="PRU00339"/>
    </source>
</evidence>
<dbReference type="PROSITE" id="PS50234">
    <property type="entry name" value="VWFA"/>
    <property type="match status" value="1"/>
</dbReference>
<organism evidence="9 10">
    <name type="scientific">Pajaroellobacter abortibovis</name>
    <dbReference type="NCBI Taxonomy" id="1882918"/>
    <lineage>
        <taxon>Bacteria</taxon>
        <taxon>Pseudomonadati</taxon>
        <taxon>Myxococcota</taxon>
        <taxon>Polyangia</taxon>
        <taxon>Polyangiales</taxon>
        <taxon>Polyangiaceae</taxon>
    </lineage>
</organism>
<feature type="compositionally biased region" description="Low complexity" evidence="6">
    <location>
        <begin position="591"/>
        <end position="613"/>
    </location>
</feature>
<dbReference type="InterPro" id="IPR019734">
    <property type="entry name" value="TPR_rpt"/>
</dbReference>
<dbReference type="InterPro" id="IPR036465">
    <property type="entry name" value="vWFA_dom_sf"/>
</dbReference>
<feature type="region of interest" description="Disordered" evidence="6">
    <location>
        <begin position="559"/>
        <end position="671"/>
    </location>
</feature>
<evidence type="ECO:0000256" key="3">
    <source>
        <dbReference type="ARBA" id="ARBA00022989"/>
    </source>
</evidence>
<dbReference type="Gene3D" id="3.40.50.410">
    <property type="entry name" value="von Willebrand factor, type A domain"/>
    <property type="match status" value="1"/>
</dbReference>
<dbReference type="InterPro" id="IPR011990">
    <property type="entry name" value="TPR-like_helical_dom_sf"/>
</dbReference>
<dbReference type="PANTHER" id="PTHR22550">
    <property type="entry name" value="SPORE GERMINATION PROTEIN"/>
    <property type="match status" value="1"/>
</dbReference>
<evidence type="ECO:0000256" key="6">
    <source>
        <dbReference type="SAM" id="MobiDB-lite"/>
    </source>
</evidence>
<dbReference type="SUPFAM" id="SSF53300">
    <property type="entry name" value="vWA-like"/>
    <property type="match status" value="1"/>
</dbReference>
<dbReference type="STRING" id="1882918.BCY86_02900"/>
<dbReference type="PROSITE" id="PS50005">
    <property type="entry name" value="TPR"/>
    <property type="match status" value="1"/>
</dbReference>
<feature type="transmembrane region" description="Helical" evidence="7">
    <location>
        <begin position="63"/>
        <end position="81"/>
    </location>
</feature>
<dbReference type="SUPFAM" id="SSF48452">
    <property type="entry name" value="TPR-like"/>
    <property type="match status" value="1"/>
</dbReference>
<feature type="repeat" description="TPR" evidence="5">
    <location>
        <begin position="497"/>
        <end position="530"/>
    </location>
</feature>
<evidence type="ECO:0000313" key="10">
    <source>
        <dbReference type="Proteomes" id="UP000185544"/>
    </source>
</evidence>
<keyword evidence="2 7" id="KW-0812">Transmembrane</keyword>
<keyword evidence="3 7" id="KW-1133">Transmembrane helix</keyword>
<accession>A0A1L6MWE8</accession>
<gene>
    <name evidence="9" type="ORF">BCY86_02900</name>
</gene>
<protein>
    <recommendedName>
        <fullName evidence="8">VWFA domain-containing protein</fullName>
    </recommendedName>
</protein>
<dbReference type="InterPro" id="IPR050768">
    <property type="entry name" value="UPF0353/GerABKA_families"/>
</dbReference>
<evidence type="ECO:0000256" key="4">
    <source>
        <dbReference type="ARBA" id="ARBA00023136"/>
    </source>
</evidence>
<evidence type="ECO:0000256" key="1">
    <source>
        <dbReference type="ARBA" id="ARBA00022475"/>
    </source>
</evidence>
<dbReference type="InterPro" id="IPR002035">
    <property type="entry name" value="VWF_A"/>
</dbReference>
<feature type="domain" description="VWFA" evidence="8">
    <location>
        <begin position="98"/>
        <end position="278"/>
    </location>
</feature>
<keyword evidence="1" id="KW-1003">Cell membrane</keyword>
<feature type="transmembrane region" description="Helical" evidence="7">
    <location>
        <begin position="12"/>
        <end position="31"/>
    </location>
</feature>
<reference evidence="9 10" key="1">
    <citation type="submission" date="2016-08" db="EMBL/GenBank/DDBJ databases">
        <title>Identification and validation of antigenic proteins from Pajaroellobacter abortibovis using de-novo genome sequence assembly and reverse vaccinology.</title>
        <authorList>
            <person name="Welly B.T."/>
            <person name="Miller M.R."/>
            <person name="Stott J.L."/>
            <person name="Blanchard M.T."/>
            <person name="Islas-Trejo A.D."/>
            <person name="O'Rourke S.M."/>
            <person name="Young A.E."/>
            <person name="Medrano J.F."/>
            <person name="Van Eenennaam A.L."/>
        </authorList>
    </citation>
    <scope>NUCLEOTIDE SEQUENCE [LARGE SCALE GENOMIC DNA]</scope>
    <source>
        <strain evidence="9 10">BTF92-0548A/99-0131</strain>
    </source>
</reference>
<dbReference type="EMBL" id="CP016908">
    <property type="protein sequence ID" value="APR99738.1"/>
    <property type="molecule type" value="Genomic_DNA"/>
</dbReference>
<dbReference type="AlphaFoldDB" id="A0A1L6MWE8"/>
<evidence type="ECO:0000256" key="7">
    <source>
        <dbReference type="SAM" id="Phobius"/>
    </source>
</evidence>
<evidence type="ECO:0000313" key="9">
    <source>
        <dbReference type="EMBL" id="APR99738.1"/>
    </source>
</evidence>
<dbReference type="SMART" id="SM00327">
    <property type="entry name" value="VWA"/>
    <property type="match status" value="1"/>
</dbReference>
<keyword evidence="5" id="KW-0802">TPR repeat</keyword>
<dbReference type="Pfam" id="PF13519">
    <property type="entry name" value="VWA_2"/>
    <property type="match status" value="1"/>
</dbReference>